<dbReference type="STRING" id="1073327.SAMN04488108_3881"/>
<dbReference type="Gene3D" id="3.10.180.10">
    <property type="entry name" value="2,3-Dihydroxybiphenyl 1,2-Dioxygenase, domain 1"/>
    <property type="match status" value="1"/>
</dbReference>
<dbReference type="SUPFAM" id="SSF54593">
    <property type="entry name" value="Glyoxalase/Bleomycin resistance protein/Dihydroxybiphenyl dioxygenase"/>
    <property type="match status" value="1"/>
</dbReference>
<accession>A0A1M7ZJS8</accession>
<dbReference type="PANTHER" id="PTHR33990:SF1">
    <property type="entry name" value="PROTEIN YJDN"/>
    <property type="match status" value="1"/>
</dbReference>
<dbReference type="OrthoDB" id="9795306at2"/>
<dbReference type="InterPro" id="IPR028973">
    <property type="entry name" value="PhnB-like"/>
</dbReference>
<dbReference type="RefSeq" id="WP_083586526.1">
    <property type="nucleotide sequence ID" value="NZ_FRXN01000006.1"/>
</dbReference>
<dbReference type="InterPro" id="IPR029068">
    <property type="entry name" value="Glyas_Bleomycin-R_OHBP_Dase"/>
</dbReference>
<keyword evidence="3" id="KW-1185">Reference proteome</keyword>
<dbReference type="AlphaFoldDB" id="A0A1M7ZJS8"/>
<dbReference type="CDD" id="cd06588">
    <property type="entry name" value="PhnB_like"/>
    <property type="match status" value="1"/>
</dbReference>
<sequence>MKIFPYLNFDGQAEEAFIFYQSIFGGEFEGGINYFKDIQGMEIPEDEQGRVMHVSLRINPHYKIMASDNMPSLGHKLIVGNNNYVSIDADTKEQGQEFFERLSADGVVEMEYQKTFWGAYFASFKDRFGVAWMINYDLKEGES</sequence>
<evidence type="ECO:0000313" key="2">
    <source>
        <dbReference type="EMBL" id="SHO65127.1"/>
    </source>
</evidence>
<protein>
    <submittedName>
        <fullName evidence="2">PhnB protein</fullName>
    </submittedName>
</protein>
<dbReference type="PANTHER" id="PTHR33990">
    <property type="entry name" value="PROTEIN YJDN-RELATED"/>
    <property type="match status" value="1"/>
</dbReference>
<feature type="domain" description="PhnB-like" evidence="1">
    <location>
        <begin position="2"/>
        <end position="134"/>
    </location>
</feature>
<dbReference type="EMBL" id="FRXN01000006">
    <property type="protein sequence ID" value="SHO65127.1"/>
    <property type="molecule type" value="Genomic_DNA"/>
</dbReference>
<dbReference type="Pfam" id="PF06983">
    <property type="entry name" value="3-dmu-9_3-mt"/>
    <property type="match status" value="1"/>
</dbReference>
<reference evidence="3" key="1">
    <citation type="submission" date="2016-12" db="EMBL/GenBank/DDBJ databases">
        <authorList>
            <person name="Varghese N."/>
            <person name="Submissions S."/>
        </authorList>
    </citation>
    <scope>NUCLEOTIDE SEQUENCE [LARGE SCALE GENOMIC DNA]</scope>
    <source>
        <strain evidence="3">DSM 25035</strain>
    </source>
</reference>
<proteinExistence type="predicted"/>
<evidence type="ECO:0000313" key="3">
    <source>
        <dbReference type="Proteomes" id="UP000184609"/>
    </source>
</evidence>
<gene>
    <name evidence="2" type="ORF">SAMN04488108_3881</name>
</gene>
<organism evidence="2 3">
    <name type="scientific">Algoriphagus zhangzhouensis</name>
    <dbReference type="NCBI Taxonomy" id="1073327"/>
    <lineage>
        <taxon>Bacteria</taxon>
        <taxon>Pseudomonadati</taxon>
        <taxon>Bacteroidota</taxon>
        <taxon>Cytophagia</taxon>
        <taxon>Cytophagales</taxon>
        <taxon>Cyclobacteriaceae</taxon>
        <taxon>Algoriphagus</taxon>
    </lineage>
</organism>
<dbReference type="Proteomes" id="UP000184609">
    <property type="component" value="Unassembled WGS sequence"/>
</dbReference>
<name>A0A1M7ZJS8_9BACT</name>
<evidence type="ECO:0000259" key="1">
    <source>
        <dbReference type="Pfam" id="PF06983"/>
    </source>
</evidence>